<accession>A0AAD5S4E0</accession>
<name>A0AAD5S4E0_9FUNG</name>
<evidence type="ECO:0000313" key="2">
    <source>
        <dbReference type="Proteomes" id="UP001212841"/>
    </source>
</evidence>
<reference evidence="1" key="1">
    <citation type="submission" date="2020-05" db="EMBL/GenBank/DDBJ databases">
        <title>Phylogenomic resolution of chytrid fungi.</title>
        <authorList>
            <person name="Stajich J.E."/>
            <person name="Amses K."/>
            <person name="Simmons R."/>
            <person name="Seto K."/>
            <person name="Myers J."/>
            <person name="Bonds A."/>
            <person name="Quandt C.A."/>
            <person name="Barry K."/>
            <person name="Liu P."/>
            <person name="Grigoriev I."/>
            <person name="Longcore J.E."/>
            <person name="James T.Y."/>
        </authorList>
    </citation>
    <scope>NUCLEOTIDE SEQUENCE</scope>
    <source>
        <strain evidence="1">JEL0318</strain>
    </source>
</reference>
<evidence type="ECO:0000313" key="1">
    <source>
        <dbReference type="EMBL" id="KAJ3038140.1"/>
    </source>
</evidence>
<dbReference type="Proteomes" id="UP001212841">
    <property type="component" value="Unassembled WGS sequence"/>
</dbReference>
<sequence length="120" mass="13194">MTSHQNPSLADSGFISPTTSALLQLQKAAERGKYTAADWEAYAVYLHAIDNELEAGNEAEALRLSRRGEELGFESGRCSETALMQMRALIGAGTANNGTMYLIMRRLRQVALMDQGIRRS</sequence>
<keyword evidence="2" id="KW-1185">Reference proteome</keyword>
<protein>
    <submittedName>
        <fullName evidence="1">Uncharacterized protein</fullName>
    </submittedName>
</protein>
<comment type="caution">
    <text evidence="1">The sequence shown here is derived from an EMBL/GenBank/DDBJ whole genome shotgun (WGS) entry which is preliminary data.</text>
</comment>
<dbReference type="AlphaFoldDB" id="A0AAD5S4E0"/>
<dbReference type="EMBL" id="JADGJD010001761">
    <property type="protein sequence ID" value="KAJ3038140.1"/>
    <property type="molecule type" value="Genomic_DNA"/>
</dbReference>
<proteinExistence type="predicted"/>
<organism evidence="1 2">
    <name type="scientific">Rhizophlyctis rosea</name>
    <dbReference type="NCBI Taxonomy" id="64517"/>
    <lineage>
        <taxon>Eukaryota</taxon>
        <taxon>Fungi</taxon>
        <taxon>Fungi incertae sedis</taxon>
        <taxon>Chytridiomycota</taxon>
        <taxon>Chytridiomycota incertae sedis</taxon>
        <taxon>Chytridiomycetes</taxon>
        <taxon>Rhizophlyctidales</taxon>
        <taxon>Rhizophlyctidaceae</taxon>
        <taxon>Rhizophlyctis</taxon>
    </lineage>
</organism>
<gene>
    <name evidence="1" type="ORF">HK097_003264</name>
</gene>